<dbReference type="Gene3D" id="3.20.20.10">
    <property type="entry name" value="Alanine racemase"/>
    <property type="match status" value="1"/>
</dbReference>
<dbReference type="NCBIfam" id="TIGR00044">
    <property type="entry name" value="YggS family pyridoxal phosphate-dependent enzyme"/>
    <property type="match status" value="1"/>
</dbReference>
<evidence type="ECO:0000313" key="7">
    <source>
        <dbReference type="Proteomes" id="UP000439550"/>
    </source>
</evidence>
<sequence>MTIEENTKHIMMKVDAAKAVSPYPNQEVTVLAVTKYVDANLAREVVESGISNIAENRVELFLDKYRKLKDFDITWHLIGNLQRRKVKEVINLVDYFHALDSLKLAQEIEKRAEHKIKCFLEVNISGEESKHGFSIRALDQILLEFAQFSKIEIVGLMTMAPFEADEKECAQIFHDLKALQMKISEMKIPNVSCTELSMGMSRDYQVAIQEGATFVRIGHEFFRGIA</sequence>
<gene>
    <name evidence="6" type="ORF">GHI93_09105</name>
</gene>
<dbReference type="InterPro" id="IPR001608">
    <property type="entry name" value="Ala_racemase_N"/>
</dbReference>
<accession>A0A7X1Z984</accession>
<evidence type="ECO:0000256" key="3">
    <source>
        <dbReference type="PIRSR" id="PIRSR004848-1"/>
    </source>
</evidence>
<feature type="modified residue" description="N6-(pyridoxal phosphate)lysine" evidence="2 3">
    <location>
        <position position="35"/>
    </location>
</feature>
<dbReference type="InterPro" id="IPR011078">
    <property type="entry name" value="PyrdxlP_homeostasis"/>
</dbReference>
<keyword evidence="1 2" id="KW-0663">Pyridoxal phosphate</keyword>
<evidence type="ECO:0000313" key="6">
    <source>
        <dbReference type="EMBL" id="MQW40083.1"/>
    </source>
</evidence>
<dbReference type="InterPro" id="IPR029066">
    <property type="entry name" value="PLP-binding_barrel"/>
</dbReference>
<evidence type="ECO:0000256" key="2">
    <source>
        <dbReference type="HAMAP-Rule" id="MF_02087"/>
    </source>
</evidence>
<evidence type="ECO:0000259" key="5">
    <source>
        <dbReference type="Pfam" id="PF01168"/>
    </source>
</evidence>
<dbReference type="GO" id="GO:0030170">
    <property type="term" value="F:pyridoxal phosphate binding"/>
    <property type="evidence" value="ECO:0007669"/>
    <property type="project" value="UniProtKB-UniRule"/>
</dbReference>
<comment type="cofactor">
    <cofactor evidence="3">
        <name>pyridoxal 5'-phosphate</name>
        <dbReference type="ChEBI" id="CHEBI:597326"/>
    </cofactor>
</comment>
<proteinExistence type="inferred from homology"/>
<evidence type="ECO:0000256" key="4">
    <source>
        <dbReference type="RuleBase" id="RU004514"/>
    </source>
</evidence>
<dbReference type="Proteomes" id="UP000439550">
    <property type="component" value="Unassembled WGS sequence"/>
</dbReference>
<dbReference type="SUPFAM" id="SSF51419">
    <property type="entry name" value="PLP-binding barrel"/>
    <property type="match status" value="1"/>
</dbReference>
<name>A0A7X1Z984_9LACT</name>
<dbReference type="OrthoDB" id="9804072at2"/>
<dbReference type="PANTHER" id="PTHR10146:SF14">
    <property type="entry name" value="PYRIDOXAL PHOSPHATE HOMEOSTASIS PROTEIN"/>
    <property type="match status" value="1"/>
</dbReference>
<dbReference type="PANTHER" id="PTHR10146">
    <property type="entry name" value="PROLINE SYNTHETASE CO-TRANSCRIBED BACTERIAL HOMOLOG PROTEIN"/>
    <property type="match status" value="1"/>
</dbReference>
<feature type="domain" description="Alanine racemase N-terminal" evidence="5">
    <location>
        <begin position="41"/>
        <end position="219"/>
    </location>
</feature>
<evidence type="ECO:0000256" key="1">
    <source>
        <dbReference type="ARBA" id="ARBA00022898"/>
    </source>
</evidence>
<comment type="caution">
    <text evidence="6">The sequence shown here is derived from an EMBL/GenBank/DDBJ whole genome shotgun (WGS) entry which is preliminary data.</text>
</comment>
<organism evidence="6 7">
    <name type="scientific">Lactococcus hircilactis</name>
    <dbReference type="NCBI Taxonomy" id="1494462"/>
    <lineage>
        <taxon>Bacteria</taxon>
        <taxon>Bacillati</taxon>
        <taxon>Bacillota</taxon>
        <taxon>Bacilli</taxon>
        <taxon>Lactobacillales</taxon>
        <taxon>Streptococcaceae</taxon>
        <taxon>Lactococcus</taxon>
    </lineage>
</organism>
<dbReference type="EMBL" id="WITJ01000012">
    <property type="protein sequence ID" value="MQW40083.1"/>
    <property type="molecule type" value="Genomic_DNA"/>
</dbReference>
<dbReference type="AlphaFoldDB" id="A0A7X1Z984"/>
<dbReference type="Pfam" id="PF01168">
    <property type="entry name" value="Ala_racemase_N"/>
    <property type="match status" value="1"/>
</dbReference>
<comment type="function">
    <text evidence="2">Pyridoxal 5'-phosphate (PLP)-binding protein, which is involved in PLP homeostasis.</text>
</comment>
<keyword evidence="7" id="KW-1185">Reference proteome</keyword>
<reference evidence="6 7" key="1">
    <citation type="submission" date="2019-10" db="EMBL/GenBank/DDBJ databases">
        <authorList>
            <person name="Dong K."/>
        </authorList>
    </citation>
    <scope>NUCLEOTIDE SEQUENCE [LARGE SCALE GENOMIC DNA]</scope>
    <source>
        <strain evidence="6 7">DSM 28960</strain>
    </source>
</reference>
<comment type="similarity">
    <text evidence="2 4">Belongs to the pyridoxal phosphate-binding protein YggS/PROSC family.</text>
</comment>
<dbReference type="CDD" id="cd00635">
    <property type="entry name" value="PLPDE_III_YBL036c_like"/>
    <property type="match status" value="1"/>
</dbReference>
<dbReference type="RefSeq" id="WP_153496746.1">
    <property type="nucleotide sequence ID" value="NZ_CAXYUY010000003.1"/>
</dbReference>
<dbReference type="HAMAP" id="MF_02087">
    <property type="entry name" value="PLP_homeostasis"/>
    <property type="match status" value="1"/>
</dbReference>
<dbReference type="PIRSF" id="PIRSF004848">
    <property type="entry name" value="YBL036c_PLPDEIII"/>
    <property type="match status" value="1"/>
</dbReference>
<protein>
    <recommendedName>
        <fullName evidence="2">Pyridoxal phosphate homeostasis protein</fullName>
        <shortName evidence="2">PLP homeostasis protein</shortName>
    </recommendedName>
</protein>